<accession>A0A3N1Y0Y5</accession>
<dbReference type="PANTHER" id="PTHR36934:SF1">
    <property type="entry name" value="THIOESTERASE DOMAIN-CONTAINING PROTEIN"/>
    <property type="match status" value="1"/>
</dbReference>
<evidence type="ECO:0000256" key="2">
    <source>
        <dbReference type="PIRSR" id="PIRSR014972-2"/>
    </source>
</evidence>
<feature type="active site" evidence="1">
    <location>
        <position position="43"/>
    </location>
</feature>
<evidence type="ECO:0000256" key="1">
    <source>
        <dbReference type="PIRSR" id="PIRSR014972-1"/>
    </source>
</evidence>
<feature type="binding site" evidence="2">
    <location>
        <position position="113"/>
    </location>
    <ligand>
        <name>substrate</name>
    </ligand>
</feature>
<reference evidence="4 5" key="1">
    <citation type="submission" date="2018-11" db="EMBL/GenBank/DDBJ databases">
        <title>Genomic Encyclopedia of Type Strains, Phase IV (KMG-IV): sequencing the most valuable type-strain genomes for metagenomic binning, comparative biology and taxonomic classification.</title>
        <authorList>
            <person name="Goeker M."/>
        </authorList>
    </citation>
    <scope>NUCLEOTIDE SEQUENCE [LARGE SCALE GENOMIC DNA]</scope>
    <source>
        <strain evidence="4 5">DSM 100275</strain>
    </source>
</reference>
<dbReference type="InterPro" id="IPR029069">
    <property type="entry name" value="HotDog_dom_sf"/>
</dbReference>
<dbReference type="AlphaFoldDB" id="A0A3N1Y0Y5"/>
<evidence type="ECO:0000259" key="3">
    <source>
        <dbReference type="Pfam" id="PF22636"/>
    </source>
</evidence>
<feature type="active site" evidence="1">
    <location>
        <position position="69"/>
    </location>
</feature>
<name>A0A3N1Y0Y5_9GAMM</name>
<gene>
    <name evidence="4" type="ORF">EDC57_1697</name>
</gene>
<dbReference type="Proteomes" id="UP000276634">
    <property type="component" value="Unassembled WGS sequence"/>
</dbReference>
<sequence length="132" mass="14626">MKDSLRAGVATTRRVEIDAGRTIDFMGEDCRVYATPELVRDIEVTCRELLLEHLDAGEDSVGAHVSVDHTAPTLLGMWVDIEARISEVKGRLVTFEITARDPVEEVAKGRHVRFVVDVAKTAERLRAKAARA</sequence>
<keyword evidence="5" id="KW-1185">Reference proteome</keyword>
<feature type="domain" description="Fluoroacetyl-CoA-specific thioesterase-like" evidence="3">
    <location>
        <begin position="19"/>
        <end position="118"/>
    </location>
</feature>
<comment type="caution">
    <text evidence="4">The sequence shown here is derived from an EMBL/GenBank/DDBJ whole genome shotgun (WGS) entry which is preliminary data.</text>
</comment>
<dbReference type="Pfam" id="PF22636">
    <property type="entry name" value="FlK"/>
    <property type="match status" value="1"/>
</dbReference>
<protein>
    <submittedName>
        <fullName evidence="4">Thioesterase superfamily protein</fullName>
    </submittedName>
</protein>
<dbReference type="OrthoDB" id="8526175at2"/>
<evidence type="ECO:0000313" key="5">
    <source>
        <dbReference type="Proteomes" id="UP000276634"/>
    </source>
</evidence>
<dbReference type="PIRSF" id="PIRSF014972">
    <property type="entry name" value="FlK"/>
    <property type="match status" value="1"/>
</dbReference>
<proteinExistence type="predicted"/>
<dbReference type="InterPro" id="IPR054485">
    <property type="entry name" value="FlK-like_dom"/>
</dbReference>
<dbReference type="PANTHER" id="PTHR36934">
    <property type="entry name" value="BLR0278 PROTEIN"/>
    <property type="match status" value="1"/>
</dbReference>
<organism evidence="4 5">
    <name type="scientific">Inmirania thermothiophila</name>
    <dbReference type="NCBI Taxonomy" id="1750597"/>
    <lineage>
        <taxon>Bacteria</taxon>
        <taxon>Pseudomonadati</taxon>
        <taxon>Pseudomonadota</taxon>
        <taxon>Gammaproteobacteria</taxon>
        <taxon>Chromatiales</taxon>
        <taxon>Ectothiorhodospiraceae</taxon>
        <taxon>Inmirania</taxon>
    </lineage>
</organism>
<dbReference type="InterPro" id="IPR025540">
    <property type="entry name" value="FlK"/>
</dbReference>
<feature type="active site" evidence="1">
    <location>
        <position position="35"/>
    </location>
</feature>
<dbReference type="SUPFAM" id="SSF54637">
    <property type="entry name" value="Thioesterase/thiol ester dehydrase-isomerase"/>
    <property type="match status" value="1"/>
</dbReference>
<evidence type="ECO:0000313" key="4">
    <source>
        <dbReference type="EMBL" id="ROR32495.1"/>
    </source>
</evidence>
<dbReference type="Gene3D" id="3.10.129.10">
    <property type="entry name" value="Hotdog Thioesterase"/>
    <property type="match status" value="1"/>
</dbReference>
<dbReference type="RefSeq" id="WP_123401863.1">
    <property type="nucleotide sequence ID" value="NZ_RJVI01000002.1"/>
</dbReference>
<feature type="binding site" evidence="2">
    <location>
        <position position="62"/>
    </location>
    <ligand>
        <name>substrate</name>
    </ligand>
</feature>
<feature type="binding site" evidence="2">
    <location>
        <position position="62"/>
    </location>
    <ligand>
        <name>CoA</name>
        <dbReference type="ChEBI" id="CHEBI:57287"/>
    </ligand>
</feature>
<dbReference type="EMBL" id="RJVI01000002">
    <property type="protein sequence ID" value="ROR32495.1"/>
    <property type="molecule type" value="Genomic_DNA"/>
</dbReference>